<evidence type="ECO:0000313" key="5">
    <source>
        <dbReference type="EMBL" id="MFC3051928.1"/>
    </source>
</evidence>
<gene>
    <name evidence="5" type="ORF">ACFOKA_08425</name>
</gene>
<dbReference type="InterPro" id="IPR036188">
    <property type="entry name" value="FAD/NAD-bd_sf"/>
</dbReference>
<evidence type="ECO:0000256" key="2">
    <source>
        <dbReference type="ARBA" id="ARBA00038825"/>
    </source>
</evidence>
<dbReference type="RefSeq" id="WP_194215346.1">
    <property type="nucleotide sequence ID" value="NZ_CP061205.1"/>
</dbReference>
<proteinExistence type="predicted"/>
<evidence type="ECO:0000313" key="6">
    <source>
        <dbReference type="Proteomes" id="UP001595444"/>
    </source>
</evidence>
<dbReference type="Pfam" id="PF01593">
    <property type="entry name" value="Amino_oxidase"/>
    <property type="match status" value="1"/>
</dbReference>
<comment type="function">
    <text evidence="1">Probable oxidoreductase that may play a role as regulator of mitochondrial function.</text>
</comment>
<evidence type="ECO:0000259" key="4">
    <source>
        <dbReference type="Pfam" id="PF01593"/>
    </source>
</evidence>
<accession>A0ABV7D4I1</accession>
<feature type="domain" description="Amine oxidase" evidence="4">
    <location>
        <begin position="14"/>
        <end position="511"/>
    </location>
</feature>
<reference evidence="6" key="1">
    <citation type="journal article" date="2019" name="Int. J. Syst. Evol. Microbiol.">
        <title>The Global Catalogue of Microorganisms (GCM) 10K type strain sequencing project: providing services to taxonomists for standard genome sequencing and annotation.</title>
        <authorList>
            <consortium name="The Broad Institute Genomics Platform"/>
            <consortium name="The Broad Institute Genome Sequencing Center for Infectious Disease"/>
            <person name="Wu L."/>
            <person name="Ma J."/>
        </authorList>
    </citation>
    <scope>NUCLEOTIDE SEQUENCE [LARGE SCALE GENOMIC DNA]</scope>
    <source>
        <strain evidence="6">KCTC 62164</strain>
    </source>
</reference>
<sequence length="524" mass="57313">MTKEAIIVGGGHNGLVCANYLASAGIKVTVLERRPVIGGAAVTEEFHPGFKNSVASYTVSLLNPKVIKDLELHKHGLEIVGRRVNNLWPHKDGNYLSFVVGSENLKKEIALFSEKDAAALDRYFRDIEMVAELIRNFLLETPPNVGGGLKDIFKAAKFGNRLRKLSLEDERIVMDIFTKSVADFLNMYFENDYVKGAFAFDGVVGNYADSQTPGSAYVLMHHAFGEVNGKKGVWGHAIGGMGAITQAMAKSAEAKGVTIKTNAAVRKILVTNNKVVGVLLENGESLRADIVASNLNPSLLYNKLLNSDDLPEDVSRRMKHYKNGSGTFRMNVALKGLPKFTCLEKQDRATDDHLTGGIVIAPTMAYLDAAYRDAKQFGWSKDPIIEMLIPSTLDSTLAPEGQHVASLFCQQFDPDVDWDKHREEVADLIIDKVNNFAPGFKDLVVGRQILSPLDLERIFGLTRGDIMHGNLSLDQMFSARPLLGHGNYRSPIKNLYMCGSGTHPGGGVTGAPGHNAAHEIIKDH</sequence>
<name>A0ABV7D4I1_9PROT</name>
<comment type="subunit">
    <text evidence="2">Interacts with COX5B; this interaction may contribute to localize PYROXD2 to the inner face of the inner mitochondrial membrane.</text>
</comment>
<evidence type="ECO:0000256" key="3">
    <source>
        <dbReference type="ARBA" id="ARBA00040298"/>
    </source>
</evidence>
<dbReference type="Gene3D" id="3.50.50.60">
    <property type="entry name" value="FAD/NAD(P)-binding domain"/>
    <property type="match status" value="2"/>
</dbReference>
<dbReference type="PANTHER" id="PTHR10668:SF103">
    <property type="entry name" value="PYRIDINE NUCLEOTIDE-DISULFIDE OXIDOREDUCTASE DOMAIN-CONTAINING PROTEIN 2"/>
    <property type="match status" value="1"/>
</dbReference>
<evidence type="ECO:0000256" key="1">
    <source>
        <dbReference type="ARBA" id="ARBA00037217"/>
    </source>
</evidence>
<dbReference type="SUPFAM" id="SSF51905">
    <property type="entry name" value="FAD/NAD(P)-binding domain"/>
    <property type="match status" value="1"/>
</dbReference>
<comment type="caution">
    <text evidence="5">The sequence shown here is derived from an EMBL/GenBank/DDBJ whole genome shotgun (WGS) entry which is preliminary data.</text>
</comment>
<organism evidence="5 6">
    <name type="scientific">Kordiimonas pumila</name>
    <dbReference type="NCBI Taxonomy" id="2161677"/>
    <lineage>
        <taxon>Bacteria</taxon>
        <taxon>Pseudomonadati</taxon>
        <taxon>Pseudomonadota</taxon>
        <taxon>Alphaproteobacteria</taxon>
        <taxon>Kordiimonadales</taxon>
        <taxon>Kordiimonadaceae</taxon>
        <taxon>Kordiimonas</taxon>
    </lineage>
</organism>
<dbReference type="EMBL" id="JBHRSL010000006">
    <property type="protein sequence ID" value="MFC3051928.1"/>
    <property type="molecule type" value="Genomic_DNA"/>
</dbReference>
<dbReference type="Proteomes" id="UP001595444">
    <property type="component" value="Unassembled WGS sequence"/>
</dbReference>
<dbReference type="InterPro" id="IPR002937">
    <property type="entry name" value="Amino_oxidase"/>
</dbReference>
<dbReference type="PRINTS" id="PR00419">
    <property type="entry name" value="ADXRDTASE"/>
</dbReference>
<dbReference type="PANTHER" id="PTHR10668">
    <property type="entry name" value="PHYTOENE DEHYDROGENASE"/>
    <property type="match status" value="1"/>
</dbReference>
<protein>
    <recommendedName>
        <fullName evidence="3">Pyridine nucleotide-disulfide oxidoreductase domain-containing protein 2</fullName>
    </recommendedName>
</protein>
<keyword evidence="6" id="KW-1185">Reference proteome</keyword>